<feature type="transmembrane region" description="Helical" evidence="1">
    <location>
        <begin position="231"/>
        <end position="251"/>
    </location>
</feature>
<keyword evidence="4" id="KW-1185">Reference proteome</keyword>
<evidence type="ECO:0000313" key="3">
    <source>
        <dbReference type="EMBL" id="MBC8557464.1"/>
    </source>
</evidence>
<feature type="transmembrane region" description="Helical" evidence="1">
    <location>
        <begin position="164"/>
        <end position="185"/>
    </location>
</feature>
<dbReference type="Gene3D" id="2.60.200.20">
    <property type="match status" value="1"/>
</dbReference>
<dbReference type="Pfam" id="PF00498">
    <property type="entry name" value="FHA"/>
    <property type="match status" value="1"/>
</dbReference>
<evidence type="ECO:0000259" key="2">
    <source>
        <dbReference type="PROSITE" id="PS50006"/>
    </source>
</evidence>
<dbReference type="InterPro" id="IPR000253">
    <property type="entry name" value="FHA_dom"/>
</dbReference>
<dbReference type="SMART" id="SM00240">
    <property type="entry name" value="FHA"/>
    <property type="match status" value="1"/>
</dbReference>
<dbReference type="InterPro" id="IPR008984">
    <property type="entry name" value="SMAD_FHA_dom_sf"/>
</dbReference>
<dbReference type="RefSeq" id="WP_249304651.1">
    <property type="nucleotide sequence ID" value="NZ_JACRSW010000027.1"/>
</dbReference>
<evidence type="ECO:0000313" key="4">
    <source>
        <dbReference type="Proteomes" id="UP000637513"/>
    </source>
</evidence>
<dbReference type="Proteomes" id="UP000637513">
    <property type="component" value="Unassembled WGS sequence"/>
</dbReference>
<accession>A0ABR7MUI7</accession>
<dbReference type="PROSITE" id="PS50006">
    <property type="entry name" value="FHA_DOMAIN"/>
    <property type="match status" value="1"/>
</dbReference>
<dbReference type="EMBL" id="JACRSW010000027">
    <property type="protein sequence ID" value="MBC8557464.1"/>
    <property type="molecule type" value="Genomic_DNA"/>
</dbReference>
<keyword evidence="1" id="KW-0472">Membrane</keyword>
<evidence type="ECO:0000256" key="1">
    <source>
        <dbReference type="SAM" id="Phobius"/>
    </source>
</evidence>
<dbReference type="SUPFAM" id="SSF49879">
    <property type="entry name" value="SMAD/FHA domain"/>
    <property type="match status" value="1"/>
</dbReference>
<feature type="transmembrane region" description="Helical" evidence="1">
    <location>
        <begin position="137"/>
        <end position="158"/>
    </location>
</feature>
<proteinExistence type="predicted"/>
<name>A0ABR7MUI7_9FIRM</name>
<keyword evidence="1" id="KW-0812">Transmembrane</keyword>
<sequence length="503" mass="52950">MEGKKLNWQIVTGAGLLLLLVITLFLPRIDVTEVKYVDTAVKVNQHAKEQNKKKALEAGAEDAIKEFDVGGSERKDTLEEVRSRLGDKNVGSKSTLALAKWMLTVNKNDKMLFDVIQYDAAKKDDVAKSGIKSSLRLNGILLLLPVAAALIVMILVLALRKMVAPGLIGVGALTVLSNLLIQFALPGMMWGKISKYIESAECMEGGLFDISGVGKYAISEMSAAFSSWGSMLSLVLGIVLIVMGVLFLTAFRPKVANDSDDWQFSQENLDVFGDNGGMNGGFAGDMNNVGANGGFAGDMNNVGANGGFAGDMNNNGMNGGFAGDMNNVGANGGFAGDMNNVGANGGFAGDMNNVGANGGFTGDMNNVGANIGFAGDMNNVGANGGFTGDSTSPYYFETSQPEGRITVVSGEHQGKTFTFRAGEEMILGRDPALSSIVFQYPKVSRRHCGIRFDAASGNYQVTDYSSNGTRLSNGAMVSAGSYTTITPGTVIYLGNQHEAIQVG</sequence>
<reference evidence="3 4" key="1">
    <citation type="submission" date="2020-08" db="EMBL/GenBank/DDBJ databases">
        <title>Genome public.</title>
        <authorList>
            <person name="Liu C."/>
            <person name="Sun Q."/>
        </authorList>
    </citation>
    <scope>NUCLEOTIDE SEQUENCE [LARGE SCALE GENOMIC DNA]</scope>
    <source>
        <strain evidence="3 4">BX3</strain>
    </source>
</reference>
<feature type="domain" description="FHA" evidence="2">
    <location>
        <begin position="425"/>
        <end position="476"/>
    </location>
</feature>
<organism evidence="3 4">
    <name type="scientific">Jutongia hominis</name>
    <dbReference type="NCBI Taxonomy" id="2763664"/>
    <lineage>
        <taxon>Bacteria</taxon>
        <taxon>Bacillati</taxon>
        <taxon>Bacillota</taxon>
        <taxon>Clostridia</taxon>
        <taxon>Lachnospirales</taxon>
        <taxon>Lachnospiraceae</taxon>
        <taxon>Jutongia</taxon>
    </lineage>
</organism>
<feature type="transmembrane region" description="Helical" evidence="1">
    <location>
        <begin position="6"/>
        <end position="26"/>
    </location>
</feature>
<dbReference type="CDD" id="cd00060">
    <property type="entry name" value="FHA"/>
    <property type="match status" value="1"/>
</dbReference>
<gene>
    <name evidence="3" type="ORF">H8700_07065</name>
</gene>
<protein>
    <submittedName>
        <fullName evidence="3">FHA domain-containing protein</fullName>
    </submittedName>
</protein>
<comment type="caution">
    <text evidence="3">The sequence shown here is derived from an EMBL/GenBank/DDBJ whole genome shotgun (WGS) entry which is preliminary data.</text>
</comment>
<keyword evidence="1" id="KW-1133">Transmembrane helix</keyword>